<evidence type="ECO:0000256" key="3">
    <source>
        <dbReference type="ARBA" id="ARBA00022475"/>
    </source>
</evidence>
<keyword evidence="4 8" id="KW-0812">Transmembrane</keyword>
<comment type="subcellular location">
    <subcellularLocation>
        <location evidence="1">Cell membrane</location>
        <topology evidence="1">Multi-pass membrane protein</topology>
    </subcellularLocation>
</comment>
<keyword evidence="6 8" id="KW-1133">Transmembrane helix</keyword>
<feature type="transmembrane region" description="Helical" evidence="8">
    <location>
        <begin position="239"/>
        <end position="257"/>
    </location>
</feature>
<feature type="transmembrane region" description="Helical" evidence="8">
    <location>
        <begin position="39"/>
        <end position="61"/>
    </location>
</feature>
<feature type="transmembrane region" description="Helical" evidence="8">
    <location>
        <begin position="157"/>
        <end position="177"/>
    </location>
</feature>
<dbReference type="STRING" id="1423812.FD20_GL000525"/>
<evidence type="ECO:0000313" key="11">
    <source>
        <dbReference type="Proteomes" id="UP000051155"/>
    </source>
</evidence>
<feature type="transmembrane region" description="Helical" evidence="8">
    <location>
        <begin position="430"/>
        <end position="450"/>
    </location>
</feature>
<dbReference type="AlphaFoldDB" id="A0A0R1PXV9"/>
<dbReference type="InterPro" id="IPR004841">
    <property type="entry name" value="AA-permease/SLC12A_dom"/>
</dbReference>
<feature type="transmembrane region" description="Helical" evidence="8">
    <location>
        <begin position="332"/>
        <end position="354"/>
    </location>
</feature>
<evidence type="ECO:0000256" key="1">
    <source>
        <dbReference type="ARBA" id="ARBA00004651"/>
    </source>
</evidence>
<dbReference type="GO" id="GO:0005886">
    <property type="term" value="C:plasma membrane"/>
    <property type="evidence" value="ECO:0007669"/>
    <property type="project" value="UniProtKB-SubCell"/>
</dbReference>
<evidence type="ECO:0000256" key="2">
    <source>
        <dbReference type="ARBA" id="ARBA00022448"/>
    </source>
</evidence>
<feature type="transmembrane region" description="Helical" evidence="8">
    <location>
        <begin position="124"/>
        <end position="145"/>
    </location>
</feature>
<dbReference type="GO" id="GO:0006865">
    <property type="term" value="P:amino acid transport"/>
    <property type="evidence" value="ECO:0007669"/>
    <property type="project" value="UniProtKB-KW"/>
</dbReference>
<dbReference type="PATRIC" id="fig|1423812.3.peg.554"/>
<feature type="transmembrane region" description="Helical" evidence="8">
    <location>
        <begin position="405"/>
        <end position="424"/>
    </location>
</feature>
<dbReference type="PROSITE" id="PS00218">
    <property type="entry name" value="AMINO_ACID_PERMEASE_1"/>
    <property type="match status" value="1"/>
</dbReference>
<keyword evidence="7 8" id="KW-0472">Membrane</keyword>
<dbReference type="RefSeq" id="WP_057737343.1">
    <property type="nucleotide sequence ID" value="NZ_AZEG01000013.1"/>
</dbReference>
<evidence type="ECO:0000313" key="10">
    <source>
        <dbReference type="EMBL" id="KRL37343.1"/>
    </source>
</evidence>
<gene>
    <name evidence="10" type="ORF">FD20_GL000525</name>
</gene>
<dbReference type="Proteomes" id="UP000051155">
    <property type="component" value="Unassembled WGS sequence"/>
</dbReference>
<protein>
    <submittedName>
        <fullName evidence="10">APC family amino acid transporter</fullName>
    </submittedName>
</protein>
<evidence type="ECO:0000256" key="5">
    <source>
        <dbReference type="ARBA" id="ARBA00022970"/>
    </source>
</evidence>
<keyword evidence="11" id="KW-1185">Reference proteome</keyword>
<dbReference type="PANTHER" id="PTHR43495:SF2">
    <property type="entry name" value="D-SERINE_D-ALANINE_GLYCINE TRANSPORTER"/>
    <property type="match status" value="1"/>
</dbReference>
<dbReference type="PANTHER" id="PTHR43495">
    <property type="entry name" value="GABA PERMEASE"/>
    <property type="match status" value="1"/>
</dbReference>
<comment type="caution">
    <text evidence="10">The sequence shown here is derived from an EMBL/GenBank/DDBJ whole genome shotgun (WGS) entry which is preliminary data.</text>
</comment>
<keyword evidence="3" id="KW-1003">Cell membrane</keyword>
<feature type="transmembrane region" description="Helical" evidence="8">
    <location>
        <begin position="197"/>
        <end position="218"/>
    </location>
</feature>
<accession>A0A0R1PXV9</accession>
<evidence type="ECO:0000259" key="9">
    <source>
        <dbReference type="Pfam" id="PF00324"/>
    </source>
</evidence>
<sequence length="455" mass="50143">MAAKQEFSRELKSRHVQLIALGGTIGTGLFLGAGKSIHLAGPSIVLAYLITGTICFLLMRAMGELLLSDLKKNSFIDFIRTYLGESIGFVTGWTYWICWITIAMADVTATGLYVRYWFPNVPQWLPGLIVVAILLVLNLITVGLFGETEFWFALIKIVAIIALILVGILLVIIGFKTPLGKASLGNLLNYGGLFPKGLKGFLLSFQMVTFGFIGIELIGVTASEAENPTKVIPKAINEIPTRVIIFYVGSLLALMSIYPWKNISAAQSPFVQVFENIGITAAAGIINFVVLTAAASACNSSLFSTGRMLFSLNYKNNNRFAKWLSKLSRRQVPANGIVFSAVVITIAVLANFVIPNAALFSFISSVATTCFLFIWGMIIIAHLKYRKQQQKSKNEIHQNNFKMPLFPYGDYIVLIFLFFVAGVMCLDKTTLAALIASIVWLVFLFLTKIITRRID</sequence>
<dbReference type="OrthoDB" id="9780162at2"/>
<evidence type="ECO:0000256" key="6">
    <source>
        <dbReference type="ARBA" id="ARBA00022989"/>
    </source>
</evidence>
<dbReference type="Gene3D" id="1.20.1740.10">
    <property type="entry name" value="Amino acid/polyamine transporter I"/>
    <property type="match status" value="1"/>
</dbReference>
<keyword evidence="2" id="KW-0813">Transport</keyword>
<dbReference type="EMBL" id="AZEG01000013">
    <property type="protein sequence ID" value="KRL37343.1"/>
    <property type="molecule type" value="Genomic_DNA"/>
</dbReference>
<name>A0A0R1PXV9_9LACO</name>
<feature type="transmembrane region" description="Helical" evidence="8">
    <location>
        <begin position="277"/>
        <end position="298"/>
    </location>
</feature>
<evidence type="ECO:0000256" key="4">
    <source>
        <dbReference type="ARBA" id="ARBA00022692"/>
    </source>
</evidence>
<reference evidence="10 11" key="1">
    <citation type="journal article" date="2015" name="Genome Announc.">
        <title>Expanding the biotechnology potential of lactobacilli through comparative genomics of 213 strains and associated genera.</title>
        <authorList>
            <person name="Sun Z."/>
            <person name="Harris H.M."/>
            <person name="McCann A."/>
            <person name="Guo C."/>
            <person name="Argimon S."/>
            <person name="Zhang W."/>
            <person name="Yang X."/>
            <person name="Jeffery I.B."/>
            <person name="Cooney J.C."/>
            <person name="Kagawa T.F."/>
            <person name="Liu W."/>
            <person name="Song Y."/>
            <person name="Salvetti E."/>
            <person name="Wrobel A."/>
            <person name="Rasinkangas P."/>
            <person name="Parkhill J."/>
            <person name="Rea M.C."/>
            <person name="O'Sullivan O."/>
            <person name="Ritari J."/>
            <person name="Douillard F.P."/>
            <person name="Paul Ross R."/>
            <person name="Yang R."/>
            <person name="Briner A.E."/>
            <person name="Felis G.E."/>
            <person name="de Vos W.M."/>
            <person name="Barrangou R."/>
            <person name="Klaenhammer T.R."/>
            <person name="Caufield P.W."/>
            <person name="Cui Y."/>
            <person name="Zhang H."/>
            <person name="O'Toole P.W."/>
        </authorList>
    </citation>
    <scope>NUCLEOTIDE SEQUENCE [LARGE SCALE GENOMIC DNA]</scope>
    <source>
        <strain evidence="10 11">DSM 19971</strain>
    </source>
</reference>
<dbReference type="FunFam" id="1.20.1740.10:FF:000001">
    <property type="entry name" value="Amino acid permease"/>
    <property type="match status" value="1"/>
</dbReference>
<dbReference type="Pfam" id="PF00324">
    <property type="entry name" value="AA_permease"/>
    <property type="match status" value="1"/>
</dbReference>
<feature type="transmembrane region" description="Helical" evidence="8">
    <location>
        <begin position="360"/>
        <end position="385"/>
    </location>
</feature>
<feature type="transmembrane region" description="Helical" evidence="8">
    <location>
        <begin position="16"/>
        <end position="33"/>
    </location>
</feature>
<proteinExistence type="predicted"/>
<organism evidence="10 11">
    <name type="scientific">Liquorilactobacillus uvarum DSM 19971</name>
    <dbReference type="NCBI Taxonomy" id="1423812"/>
    <lineage>
        <taxon>Bacteria</taxon>
        <taxon>Bacillati</taxon>
        <taxon>Bacillota</taxon>
        <taxon>Bacilli</taxon>
        <taxon>Lactobacillales</taxon>
        <taxon>Lactobacillaceae</taxon>
        <taxon>Liquorilactobacillus</taxon>
    </lineage>
</organism>
<dbReference type="GO" id="GO:0055085">
    <property type="term" value="P:transmembrane transport"/>
    <property type="evidence" value="ECO:0007669"/>
    <property type="project" value="InterPro"/>
</dbReference>
<dbReference type="InterPro" id="IPR004840">
    <property type="entry name" value="Amino_acid_permease_CS"/>
</dbReference>
<feature type="domain" description="Amino acid permease/ SLC12A" evidence="9">
    <location>
        <begin position="15"/>
        <end position="452"/>
    </location>
</feature>
<feature type="transmembrane region" description="Helical" evidence="8">
    <location>
        <begin position="82"/>
        <end position="104"/>
    </location>
</feature>
<evidence type="ECO:0000256" key="7">
    <source>
        <dbReference type="ARBA" id="ARBA00023136"/>
    </source>
</evidence>
<keyword evidence="5" id="KW-0029">Amino-acid transport</keyword>
<dbReference type="PIRSF" id="PIRSF006060">
    <property type="entry name" value="AA_transporter"/>
    <property type="match status" value="1"/>
</dbReference>
<evidence type="ECO:0000256" key="8">
    <source>
        <dbReference type="SAM" id="Phobius"/>
    </source>
</evidence>